<dbReference type="InterPro" id="IPR042269">
    <property type="entry name" value="Ser_carbopepase_S28_SKS"/>
</dbReference>
<dbReference type="SUPFAM" id="SSF53474">
    <property type="entry name" value="alpha/beta-Hydrolases"/>
    <property type="match status" value="1"/>
</dbReference>
<dbReference type="EMBL" id="BRYB01002824">
    <property type="protein sequence ID" value="GMI25994.1"/>
    <property type="molecule type" value="Genomic_DNA"/>
</dbReference>
<dbReference type="Pfam" id="PF05577">
    <property type="entry name" value="Peptidase_S28"/>
    <property type="match status" value="1"/>
</dbReference>
<dbReference type="PANTHER" id="PTHR11010:SF11">
    <property type="entry name" value="THYMUS-SPECIFIC SERINE PROTEASE"/>
    <property type="match status" value="1"/>
</dbReference>
<evidence type="ECO:0000313" key="7">
    <source>
        <dbReference type="EMBL" id="GMI25994.1"/>
    </source>
</evidence>
<reference evidence="7 8" key="1">
    <citation type="journal article" date="2023" name="Commun. Biol.">
        <title>Genome analysis of Parmales, the sister group of diatoms, reveals the evolutionary specialization of diatoms from phago-mixotrophs to photoautotrophs.</title>
        <authorList>
            <person name="Ban H."/>
            <person name="Sato S."/>
            <person name="Yoshikawa S."/>
            <person name="Yamada K."/>
            <person name="Nakamura Y."/>
            <person name="Ichinomiya M."/>
            <person name="Sato N."/>
            <person name="Blanc-Mathieu R."/>
            <person name="Endo H."/>
            <person name="Kuwata A."/>
            <person name="Ogata H."/>
        </authorList>
    </citation>
    <scope>NUCLEOTIDE SEQUENCE [LARGE SCALE GENOMIC DNA]</scope>
</reference>
<evidence type="ECO:0008006" key="9">
    <source>
        <dbReference type="Google" id="ProtNLM"/>
    </source>
</evidence>
<comment type="similarity">
    <text evidence="1">Belongs to the peptidase S28 family.</text>
</comment>
<protein>
    <recommendedName>
        <fullName evidence="9">Serine protease</fullName>
    </recommendedName>
</protein>
<keyword evidence="2" id="KW-0645">Protease</keyword>
<feature type="chain" id="PRO_5046580376" description="Serine protease" evidence="6">
    <location>
        <begin position="17"/>
        <end position="632"/>
    </location>
</feature>
<name>A0ABQ6MGM9_9STRA</name>
<keyword evidence="3 6" id="KW-0732">Signal</keyword>
<keyword evidence="5" id="KW-0325">Glycoprotein</keyword>
<gene>
    <name evidence="7" type="ORF">TeGR_g4914</name>
</gene>
<dbReference type="InterPro" id="IPR029058">
    <property type="entry name" value="AB_hydrolase_fold"/>
</dbReference>
<evidence type="ECO:0000256" key="3">
    <source>
        <dbReference type="ARBA" id="ARBA00022729"/>
    </source>
</evidence>
<dbReference type="Proteomes" id="UP001165060">
    <property type="component" value="Unassembled WGS sequence"/>
</dbReference>
<proteinExistence type="inferred from homology"/>
<sequence>MKFCSALLLLPGLAASLSAPARLGSSPLAASSKFEAPAPLSDSITHWLEVPLDYADASSASFKIRYHVDDSNFSATPEAPIMVSMGQEGTMASVRCNSDMVSNGAVCAQIEHRFYGSSVPSLSAGGGSNANQFLGLTVEAALADTAAVISALQRQYPVLDGAGGPVPGALRPVVVFGGSYSGATATWFRMSYPSSCAGAVSSSGVVNAIYDFVEFDGVVAEAISTPDASCAGTLRGIQEEIDARFSAGDGDAMKMLFNATNLVATEHGDADFMYMLADGYSMIDQYGGKAELCEGLAADPTVGGLKDVLLAHFGDDFGQDCYYDTECLSVENNPAEVGGLMGSQNSRSWRFQKCSQVAYLQARPGDAAALRSPLLTLQELEAQCEAVFGAAPARDGGNDELNKKFGADRPDLSPEYTATNVFSISYKDDPWKAASVTAKNGASLPYCYADCDGCGHCGAGVSEEDARICGDPQALFVRQVLAQARFQGSFADPNHPGAGRSVVVAVDAEEESVSLTGFDFAADGVTKEPWGPLPCVVDGVEITADFSSKGGPADLQGEWSAVKNGIVWSDGNVWSKDGEEAEAKEGVLCGATFARLMADDCAEEDLCVYNDAGDSQCCTPGEMCIQGVGCRC</sequence>
<dbReference type="Gene3D" id="3.40.50.1820">
    <property type="entry name" value="alpha/beta hydrolase"/>
    <property type="match status" value="1"/>
</dbReference>
<feature type="signal peptide" evidence="6">
    <location>
        <begin position="1"/>
        <end position="16"/>
    </location>
</feature>
<dbReference type="PANTHER" id="PTHR11010">
    <property type="entry name" value="PROTEASE S28 PRO-X CARBOXYPEPTIDASE-RELATED"/>
    <property type="match status" value="1"/>
</dbReference>
<organism evidence="7 8">
    <name type="scientific">Tetraparma gracilis</name>
    <dbReference type="NCBI Taxonomy" id="2962635"/>
    <lineage>
        <taxon>Eukaryota</taxon>
        <taxon>Sar</taxon>
        <taxon>Stramenopiles</taxon>
        <taxon>Ochrophyta</taxon>
        <taxon>Bolidophyceae</taxon>
        <taxon>Parmales</taxon>
        <taxon>Triparmaceae</taxon>
        <taxon>Tetraparma</taxon>
    </lineage>
</organism>
<accession>A0ABQ6MGM9</accession>
<evidence type="ECO:0000256" key="2">
    <source>
        <dbReference type="ARBA" id="ARBA00022670"/>
    </source>
</evidence>
<dbReference type="Gene3D" id="1.20.120.980">
    <property type="entry name" value="Serine carboxypeptidase S28, SKS domain"/>
    <property type="match status" value="1"/>
</dbReference>
<keyword evidence="4" id="KW-0378">Hydrolase</keyword>
<dbReference type="InterPro" id="IPR008758">
    <property type="entry name" value="Peptidase_S28"/>
</dbReference>
<comment type="caution">
    <text evidence="7">The sequence shown here is derived from an EMBL/GenBank/DDBJ whole genome shotgun (WGS) entry which is preliminary data.</text>
</comment>
<evidence type="ECO:0000313" key="8">
    <source>
        <dbReference type="Proteomes" id="UP001165060"/>
    </source>
</evidence>
<evidence type="ECO:0000256" key="1">
    <source>
        <dbReference type="ARBA" id="ARBA00011079"/>
    </source>
</evidence>
<keyword evidence="8" id="KW-1185">Reference proteome</keyword>
<evidence type="ECO:0000256" key="6">
    <source>
        <dbReference type="SAM" id="SignalP"/>
    </source>
</evidence>
<evidence type="ECO:0000256" key="4">
    <source>
        <dbReference type="ARBA" id="ARBA00022801"/>
    </source>
</evidence>
<evidence type="ECO:0000256" key="5">
    <source>
        <dbReference type="ARBA" id="ARBA00023180"/>
    </source>
</evidence>